<evidence type="ECO:0000259" key="7">
    <source>
        <dbReference type="PROSITE" id="PS50089"/>
    </source>
</evidence>
<evidence type="ECO:0000256" key="3">
    <source>
        <dbReference type="PROSITE-ProRule" id="PRU00175"/>
    </source>
</evidence>
<evidence type="ECO:0000256" key="2">
    <source>
        <dbReference type="ARBA" id="ARBA00022803"/>
    </source>
</evidence>
<reference evidence="8 9" key="1">
    <citation type="journal article" date="2023" name="IScience">
        <title>Expanded male sex-determining region conserved during the evolution of homothallism in the green alga Volvox.</title>
        <authorList>
            <person name="Yamamoto K."/>
            <person name="Matsuzaki R."/>
            <person name="Mahakham W."/>
            <person name="Heman W."/>
            <person name="Sekimoto H."/>
            <person name="Kawachi M."/>
            <person name="Minakuchi Y."/>
            <person name="Toyoda A."/>
            <person name="Nozaki H."/>
        </authorList>
    </citation>
    <scope>NUCLEOTIDE SEQUENCE [LARGE SCALE GENOMIC DNA]</scope>
    <source>
        <strain evidence="8 9">NIES-4468</strain>
    </source>
</reference>
<feature type="coiled-coil region" evidence="5">
    <location>
        <begin position="108"/>
        <end position="148"/>
    </location>
</feature>
<gene>
    <name evidence="8" type="ORF">VaNZ11_014086</name>
</gene>
<feature type="repeat" description="TPR" evidence="4">
    <location>
        <begin position="65"/>
        <end position="98"/>
    </location>
</feature>
<dbReference type="SUPFAM" id="SSF57850">
    <property type="entry name" value="RING/U-box"/>
    <property type="match status" value="1"/>
</dbReference>
<keyword evidence="5" id="KW-0175">Coiled coil</keyword>
<dbReference type="PANTHER" id="PTHR44858:SF1">
    <property type="entry name" value="UDP-N-ACETYLGLUCOSAMINE--PEPTIDE N-ACETYLGLUCOSAMINYLTRANSFERASE SPINDLY-RELATED"/>
    <property type="match status" value="1"/>
</dbReference>
<comment type="caution">
    <text evidence="8">The sequence shown here is derived from an EMBL/GenBank/DDBJ whole genome shotgun (WGS) entry which is preliminary data.</text>
</comment>
<keyword evidence="9" id="KW-1185">Reference proteome</keyword>
<dbReference type="PANTHER" id="PTHR44858">
    <property type="entry name" value="TETRATRICOPEPTIDE REPEAT PROTEIN 6"/>
    <property type="match status" value="1"/>
</dbReference>
<feature type="region of interest" description="Disordered" evidence="6">
    <location>
        <begin position="768"/>
        <end position="827"/>
    </location>
</feature>
<feature type="compositionally biased region" description="Low complexity" evidence="6">
    <location>
        <begin position="816"/>
        <end position="827"/>
    </location>
</feature>
<evidence type="ECO:0000313" key="9">
    <source>
        <dbReference type="Proteomes" id="UP001165090"/>
    </source>
</evidence>
<dbReference type="SUPFAM" id="SSF48452">
    <property type="entry name" value="TPR-like"/>
    <property type="match status" value="1"/>
</dbReference>
<dbReference type="SMART" id="SM00184">
    <property type="entry name" value="RING"/>
    <property type="match status" value="1"/>
</dbReference>
<dbReference type="SMART" id="SM00028">
    <property type="entry name" value="TPR"/>
    <property type="match status" value="3"/>
</dbReference>
<keyword evidence="3" id="KW-0479">Metal-binding</keyword>
<feature type="region of interest" description="Disordered" evidence="6">
    <location>
        <begin position="328"/>
        <end position="360"/>
    </location>
</feature>
<feature type="region of interest" description="Disordered" evidence="6">
    <location>
        <begin position="608"/>
        <end position="696"/>
    </location>
</feature>
<dbReference type="InterPro" id="IPR011990">
    <property type="entry name" value="TPR-like_helical_dom_sf"/>
</dbReference>
<feature type="region of interest" description="Disordered" evidence="6">
    <location>
        <begin position="522"/>
        <end position="542"/>
    </location>
</feature>
<feature type="domain" description="RING-type" evidence="7">
    <location>
        <begin position="196"/>
        <end position="235"/>
    </location>
</feature>
<feature type="repeat" description="TPR" evidence="4">
    <location>
        <begin position="99"/>
        <end position="132"/>
    </location>
</feature>
<feature type="region of interest" description="Disordered" evidence="6">
    <location>
        <begin position="439"/>
        <end position="465"/>
    </location>
</feature>
<dbReference type="InterPro" id="IPR019734">
    <property type="entry name" value="TPR_rpt"/>
</dbReference>
<evidence type="ECO:0000313" key="8">
    <source>
        <dbReference type="EMBL" id="GLI69468.1"/>
    </source>
</evidence>
<evidence type="ECO:0000256" key="5">
    <source>
        <dbReference type="SAM" id="Coils"/>
    </source>
</evidence>
<evidence type="ECO:0000256" key="4">
    <source>
        <dbReference type="PROSITE-ProRule" id="PRU00339"/>
    </source>
</evidence>
<dbReference type="EMBL" id="BSDZ01000086">
    <property type="protein sequence ID" value="GLI69468.1"/>
    <property type="molecule type" value="Genomic_DNA"/>
</dbReference>
<keyword evidence="2 4" id="KW-0802">TPR repeat</keyword>
<accession>A0ABQ5SHP6</accession>
<protein>
    <recommendedName>
        <fullName evidence="7">RING-type domain-containing protein</fullName>
    </recommendedName>
</protein>
<dbReference type="InterPro" id="IPR013083">
    <property type="entry name" value="Znf_RING/FYVE/PHD"/>
</dbReference>
<dbReference type="PROSITE" id="PS50089">
    <property type="entry name" value="ZF_RING_2"/>
    <property type="match status" value="1"/>
</dbReference>
<keyword evidence="3" id="KW-0862">Zinc</keyword>
<dbReference type="InterPro" id="IPR050498">
    <property type="entry name" value="Ycf3"/>
</dbReference>
<evidence type="ECO:0000256" key="6">
    <source>
        <dbReference type="SAM" id="MobiDB-lite"/>
    </source>
</evidence>
<dbReference type="PROSITE" id="PS50005">
    <property type="entry name" value="TPR"/>
    <property type="match status" value="2"/>
</dbReference>
<dbReference type="Gene3D" id="3.30.40.10">
    <property type="entry name" value="Zinc/RING finger domain, C3HC4 (zinc finger)"/>
    <property type="match status" value="1"/>
</dbReference>
<evidence type="ECO:0000256" key="1">
    <source>
        <dbReference type="ARBA" id="ARBA00022737"/>
    </source>
</evidence>
<proteinExistence type="predicted"/>
<dbReference type="Proteomes" id="UP001165090">
    <property type="component" value="Unassembled WGS sequence"/>
</dbReference>
<dbReference type="InterPro" id="IPR001841">
    <property type="entry name" value="Znf_RING"/>
</dbReference>
<feature type="region of interest" description="Disordered" evidence="6">
    <location>
        <begin position="390"/>
        <end position="409"/>
    </location>
</feature>
<dbReference type="Pfam" id="PF13920">
    <property type="entry name" value="zf-C3HC4_3"/>
    <property type="match status" value="1"/>
</dbReference>
<dbReference type="Gene3D" id="1.25.40.10">
    <property type="entry name" value="Tetratricopeptide repeat domain"/>
    <property type="match status" value="1"/>
</dbReference>
<feature type="compositionally biased region" description="Gly residues" evidence="6">
    <location>
        <begin position="789"/>
        <end position="806"/>
    </location>
</feature>
<keyword evidence="3" id="KW-0863">Zinc-finger</keyword>
<keyword evidence="1" id="KW-0677">Repeat</keyword>
<organism evidence="8 9">
    <name type="scientific">Volvox africanus</name>
    <dbReference type="NCBI Taxonomy" id="51714"/>
    <lineage>
        <taxon>Eukaryota</taxon>
        <taxon>Viridiplantae</taxon>
        <taxon>Chlorophyta</taxon>
        <taxon>core chlorophytes</taxon>
        <taxon>Chlorophyceae</taxon>
        <taxon>CS clade</taxon>
        <taxon>Chlamydomonadales</taxon>
        <taxon>Volvocaceae</taxon>
        <taxon>Volvox</taxon>
    </lineage>
</organism>
<sequence length="844" mass="84806">MGCSSSIHVAPLTAAAQTAQQGATKPQPVTPDSRVLRGQAYYAAGKVAEALKEFNVVIATWPTYARAYLERGNVRLDQQDYMLAIGDYTQALQLQANLLQAYMMRCHAQMALREYAEAMQDAREAERLDPENAQVKALKAQVRKAQANVIGAGGGGGGAPGSAAVGGAGGGGDDEDAFAGLDTPKSTPSPSVRKLCMVCMDSERECRLRPCMHAALCVACAEGLMARGYGCPICSSKIDQVERGSFMRTFTVEEAQGIVASARVVAPLASPGKSPLGRRFQPGTAPVGSSLDNIVEGDEEGHLSADAAIEAAAAALAAAAAATGEVEMERLDRRRMSSGSAASSSGRATTPPVALDPHPLAGRLTSSARAARRGSGSIGGNLPELEEMGQDAIETGPPPPLPGQVVSFGGGEEATANRRQLVSGGGEAAAVAALLLDSGASQRGRSDDSSRSSGDGGGDGGDAATVTTVASSSRMDTMGQVMDYNIDSPVDDPDGVADAGPVALTAVASAFLANSLADWIEEHGGDSPSRSTAASPHAARTALPPVDEAADVTAAEGMEEAGEGCQSHFFGFAAASATASATTSGPGSASVSVNTGSLIGHTTAAEIEPETTESQDGVPSPPAGSEASAGGGTSVMEATGPVAGPVTESRCSRPASATVAASRGTLEARVSSHGSPQEHRRLQAPQEHPQRPHQWSARSLAAQGTAKAAGGGAAAAVAVPAMASSSHRALGGAYASCGAAAAAARPFTRQHTASRGRQDRAVVVAMAPSLTAAPRQQPRQRSGRRGGKLSAGGGGGGGGGRMGGGVDLHARAGPRSQGSQGHTGSGSDVMALTNVVLLPGLVPQ</sequence>
<feature type="compositionally biased region" description="Low complexity" evidence="6">
    <location>
        <begin position="337"/>
        <end position="348"/>
    </location>
</feature>
<name>A0ABQ5SHP6_9CHLO</name>